<protein>
    <submittedName>
        <fullName evidence="5">Oxidoreductase</fullName>
    </submittedName>
</protein>
<feature type="domain" description="Ketoreductase" evidence="4">
    <location>
        <begin position="2"/>
        <end position="183"/>
    </location>
</feature>
<dbReference type="PANTHER" id="PTHR43976:SF16">
    <property type="entry name" value="SHORT-CHAIN DEHYDROGENASE_REDUCTASE FAMILY PROTEIN"/>
    <property type="match status" value="1"/>
</dbReference>
<dbReference type="RefSeq" id="WP_261515124.1">
    <property type="nucleotide sequence ID" value="NZ_JAODNV010000008.1"/>
</dbReference>
<dbReference type="PRINTS" id="PR00080">
    <property type="entry name" value="SDRFAMILY"/>
</dbReference>
<dbReference type="EMBL" id="JAODNV010000008">
    <property type="protein sequence ID" value="MCT8990266.1"/>
    <property type="molecule type" value="Genomic_DNA"/>
</dbReference>
<sequence>MQTWLVTGCSSGLGRAIAEAALSAGARVAATARRVESVAELAQQGSGRCLPVALDVADPASVKAAVLAAEEWAGGIDVLVNNAGFGLYGAVEEVEDDEIRDVFETNILGVARMVRAVLPGMRQRGRGTIVNIGSVAGLVGGPGNAFYAASKFAVEAISEAMHAELRPLGIRTILIEPSGIRTDFHGRSYKRAARRIADYEQTAGKQIAFNLSLNGRQAGDPRRMAATILRLVASENPPFRLLLGASCVERVRAKLTGMLDDIERWEEVSGAVDFANPEFPADRPLPSAAPQK</sequence>
<keyword evidence="6" id="KW-1185">Reference proteome</keyword>
<reference evidence="5" key="1">
    <citation type="submission" date="2022-08" db="EMBL/GenBank/DDBJ databases">
        <title>Chelativorans sichuanense sp. nov., a paraffin oil-degrading bacterium isolated from a mixture of oil-based drill cuttings and paddy soil.</title>
        <authorList>
            <person name="Yu J."/>
            <person name="Liu H."/>
            <person name="Chen Q."/>
        </authorList>
    </citation>
    <scope>NUCLEOTIDE SEQUENCE</scope>
    <source>
        <strain evidence="5">SCAU 2101</strain>
    </source>
</reference>
<dbReference type="PROSITE" id="PS00061">
    <property type="entry name" value="ADH_SHORT"/>
    <property type="match status" value="1"/>
</dbReference>
<dbReference type="SUPFAM" id="SSF51735">
    <property type="entry name" value="NAD(P)-binding Rossmann-fold domains"/>
    <property type="match status" value="1"/>
</dbReference>
<accession>A0A9X2X8V8</accession>
<comment type="similarity">
    <text evidence="1 3">Belongs to the short-chain dehydrogenases/reductases (SDR) family.</text>
</comment>
<dbReference type="GO" id="GO:0016491">
    <property type="term" value="F:oxidoreductase activity"/>
    <property type="evidence" value="ECO:0007669"/>
    <property type="project" value="UniProtKB-KW"/>
</dbReference>
<dbReference type="Pfam" id="PF00106">
    <property type="entry name" value="adh_short"/>
    <property type="match status" value="1"/>
</dbReference>
<evidence type="ECO:0000259" key="4">
    <source>
        <dbReference type="SMART" id="SM00822"/>
    </source>
</evidence>
<dbReference type="InterPro" id="IPR002347">
    <property type="entry name" value="SDR_fam"/>
</dbReference>
<evidence type="ECO:0000313" key="6">
    <source>
        <dbReference type="Proteomes" id="UP001149009"/>
    </source>
</evidence>
<evidence type="ECO:0000256" key="2">
    <source>
        <dbReference type="ARBA" id="ARBA00023002"/>
    </source>
</evidence>
<dbReference type="CDD" id="cd05374">
    <property type="entry name" value="17beta-HSD-like_SDR_c"/>
    <property type="match status" value="1"/>
</dbReference>
<evidence type="ECO:0000256" key="3">
    <source>
        <dbReference type="RuleBase" id="RU000363"/>
    </source>
</evidence>
<dbReference type="Proteomes" id="UP001149009">
    <property type="component" value="Unassembled WGS sequence"/>
</dbReference>
<proteinExistence type="inferred from homology"/>
<dbReference type="SMART" id="SM00822">
    <property type="entry name" value="PKS_KR"/>
    <property type="match status" value="1"/>
</dbReference>
<dbReference type="PRINTS" id="PR00081">
    <property type="entry name" value="GDHRDH"/>
</dbReference>
<dbReference type="NCBIfam" id="NF004824">
    <property type="entry name" value="PRK06180.1"/>
    <property type="match status" value="1"/>
</dbReference>
<dbReference type="Gene3D" id="3.40.50.720">
    <property type="entry name" value="NAD(P)-binding Rossmann-like Domain"/>
    <property type="match status" value="1"/>
</dbReference>
<dbReference type="PANTHER" id="PTHR43976">
    <property type="entry name" value="SHORT CHAIN DEHYDROGENASE"/>
    <property type="match status" value="1"/>
</dbReference>
<dbReference type="InterPro" id="IPR036291">
    <property type="entry name" value="NAD(P)-bd_dom_sf"/>
</dbReference>
<comment type="caution">
    <text evidence="5">The sequence shown here is derived from an EMBL/GenBank/DDBJ whole genome shotgun (WGS) entry which is preliminary data.</text>
</comment>
<dbReference type="InterPro" id="IPR057326">
    <property type="entry name" value="KR_dom"/>
</dbReference>
<organism evidence="5 6">
    <name type="scientific">Chelativorans petroleitrophicus</name>
    <dbReference type="NCBI Taxonomy" id="2975484"/>
    <lineage>
        <taxon>Bacteria</taxon>
        <taxon>Pseudomonadati</taxon>
        <taxon>Pseudomonadota</taxon>
        <taxon>Alphaproteobacteria</taxon>
        <taxon>Hyphomicrobiales</taxon>
        <taxon>Phyllobacteriaceae</taxon>
        <taxon>Chelativorans</taxon>
    </lineage>
</organism>
<dbReference type="InterPro" id="IPR051911">
    <property type="entry name" value="SDR_oxidoreductase"/>
</dbReference>
<evidence type="ECO:0000313" key="5">
    <source>
        <dbReference type="EMBL" id="MCT8990266.1"/>
    </source>
</evidence>
<evidence type="ECO:0000256" key="1">
    <source>
        <dbReference type="ARBA" id="ARBA00006484"/>
    </source>
</evidence>
<dbReference type="AlphaFoldDB" id="A0A9X2X8V8"/>
<keyword evidence="2" id="KW-0560">Oxidoreductase</keyword>
<name>A0A9X2X8V8_9HYPH</name>
<dbReference type="InterPro" id="IPR020904">
    <property type="entry name" value="Sc_DH/Rdtase_CS"/>
</dbReference>
<gene>
    <name evidence="5" type="ORF">NYR54_08150</name>
</gene>